<dbReference type="AlphaFoldDB" id="A0A7X9FR88"/>
<dbReference type="SUPFAM" id="SSF53822">
    <property type="entry name" value="Periplasmic binding protein-like I"/>
    <property type="match status" value="1"/>
</dbReference>
<gene>
    <name evidence="5" type="ORF">GYA55_06775</name>
</gene>
<dbReference type="Gene3D" id="3.40.50.2300">
    <property type="match status" value="1"/>
</dbReference>
<dbReference type="Pfam" id="PF13458">
    <property type="entry name" value="Peripla_BP_6"/>
    <property type="match status" value="1"/>
</dbReference>
<organism evidence="5 6">
    <name type="scientific">SAR324 cluster bacterium</name>
    <dbReference type="NCBI Taxonomy" id="2024889"/>
    <lineage>
        <taxon>Bacteria</taxon>
        <taxon>Deltaproteobacteria</taxon>
        <taxon>SAR324 cluster</taxon>
    </lineage>
</organism>
<evidence type="ECO:0000256" key="1">
    <source>
        <dbReference type="ARBA" id="ARBA00010062"/>
    </source>
</evidence>
<proteinExistence type="inferred from homology"/>
<feature type="non-terminal residue" evidence="5">
    <location>
        <position position="380"/>
    </location>
</feature>
<dbReference type="EMBL" id="JAAZON010000296">
    <property type="protein sequence ID" value="NMC62858.1"/>
    <property type="molecule type" value="Genomic_DNA"/>
</dbReference>
<protein>
    <submittedName>
        <fullName evidence="5">ABC transporter substrate-binding protein</fullName>
    </submittedName>
</protein>
<dbReference type="InterPro" id="IPR051010">
    <property type="entry name" value="BCAA_transport"/>
</dbReference>
<comment type="caution">
    <text evidence="5">The sequence shown here is derived from an EMBL/GenBank/DDBJ whole genome shotgun (WGS) entry which is preliminary data.</text>
</comment>
<accession>A0A7X9FR88</accession>
<feature type="signal peptide" evidence="3">
    <location>
        <begin position="1"/>
        <end position="24"/>
    </location>
</feature>
<dbReference type="Proteomes" id="UP000524246">
    <property type="component" value="Unassembled WGS sequence"/>
</dbReference>
<dbReference type="Gene3D" id="1.25.40.10">
    <property type="entry name" value="Tetratricopeptide repeat domain"/>
    <property type="match status" value="1"/>
</dbReference>
<dbReference type="InterPro" id="IPR028082">
    <property type="entry name" value="Peripla_BP_I"/>
</dbReference>
<keyword evidence="2 3" id="KW-0732">Signal</keyword>
<dbReference type="InterPro" id="IPR028081">
    <property type="entry name" value="Leu-bd"/>
</dbReference>
<dbReference type="PANTHER" id="PTHR30483:SF6">
    <property type="entry name" value="PERIPLASMIC BINDING PROTEIN OF ABC TRANSPORTER FOR NATURAL AMINO ACIDS"/>
    <property type="match status" value="1"/>
</dbReference>
<evidence type="ECO:0000313" key="6">
    <source>
        <dbReference type="Proteomes" id="UP000524246"/>
    </source>
</evidence>
<dbReference type="PROSITE" id="PS51257">
    <property type="entry name" value="PROKAR_LIPOPROTEIN"/>
    <property type="match status" value="1"/>
</dbReference>
<evidence type="ECO:0000313" key="5">
    <source>
        <dbReference type="EMBL" id="NMC62858.1"/>
    </source>
</evidence>
<sequence>MQKTNFFRFLLCSLASILMLSSCATSSKRAILSGAEISQERPRKMSVDIKNEKDPWQIWTYRLLLGNQPTKDNGLIQADSLHEKGDLKNALKSYENLFKRKLSPLERASIGVRIASTHLSLQNSKSALSTIGTIYKNTPNGIDDVHPEAALILGYAYAAQGDLDQSLRWFVQFEKLGSVGSQNTSLANQGIRFVLRNASNSSIDNLPTAWSKQPLVSLWLGEERKLRAKGIEPGEAVDVEAGSINAESSLAQQSLVRAKVKIGVILPLSGEHAVLGNSVKEGIELAVSANNPDNLIELVMRDVGSDASIIEENINSLALNEHVHFLIGPLLSSQAAVASTAARLRELPIITFSKSDSFSPGGGVYRLGITSSIQVASLLD</sequence>
<dbReference type="PANTHER" id="PTHR30483">
    <property type="entry name" value="LEUCINE-SPECIFIC-BINDING PROTEIN"/>
    <property type="match status" value="1"/>
</dbReference>
<evidence type="ECO:0000259" key="4">
    <source>
        <dbReference type="Pfam" id="PF13458"/>
    </source>
</evidence>
<reference evidence="5 6" key="1">
    <citation type="journal article" date="2020" name="Biotechnol. Biofuels">
        <title>New insights from the biogas microbiome by comprehensive genome-resolved metagenomics of nearly 1600 species originating from multiple anaerobic digesters.</title>
        <authorList>
            <person name="Campanaro S."/>
            <person name="Treu L."/>
            <person name="Rodriguez-R L.M."/>
            <person name="Kovalovszki A."/>
            <person name="Ziels R.M."/>
            <person name="Maus I."/>
            <person name="Zhu X."/>
            <person name="Kougias P.G."/>
            <person name="Basile A."/>
            <person name="Luo G."/>
            <person name="Schluter A."/>
            <person name="Konstantinidis K.T."/>
            <person name="Angelidaki I."/>
        </authorList>
    </citation>
    <scope>NUCLEOTIDE SEQUENCE [LARGE SCALE GENOMIC DNA]</scope>
    <source>
        <strain evidence="5">AS27yjCOA_65</strain>
    </source>
</reference>
<feature type="chain" id="PRO_5031452307" evidence="3">
    <location>
        <begin position="25"/>
        <end position="380"/>
    </location>
</feature>
<dbReference type="SUPFAM" id="SSF48452">
    <property type="entry name" value="TPR-like"/>
    <property type="match status" value="1"/>
</dbReference>
<dbReference type="InterPro" id="IPR011990">
    <property type="entry name" value="TPR-like_helical_dom_sf"/>
</dbReference>
<evidence type="ECO:0000256" key="3">
    <source>
        <dbReference type="SAM" id="SignalP"/>
    </source>
</evidence>
<feature type="domain" description="Leucine-binding protein" evidence="4">
    <location>
        <begin position="259"/>
        <end position="379"/>
    </location>
</feature>
<comment type="similarity">
    <text evidence="1">Belongs to the leucine-binding protein family.</text>
</comment>
<evidence type="ECO:0000256" key="2">
    <source>
        <dbReference type="ARBA" id="ARBA00022729"/>
    </source>
</evidence>
<name>A0A7X9FR88_9DELT</name>